<evidence type="ECO:0000313" key="3">
    <source>
        <dbReference type="EMBL" id="KYD08980.1"/>
    </source>
</evidence>
<proteinExistence type="inferred from homology"/>
<dbReference type="PANTHER" id="PTHR11080:SF2">
    <property type="entry name" value="LD05707P"/>
    <property type="match status" value="1"/>
</dbReference>
<evidence type="ECO:0000313" key="4">
    <source>
        <dbReference type="Proteomes" id="UP000075683"/>
    </source>
</evidence>
<protein>
    <submittedName>
        <fullName evidence="3">Nicotinamidase</fullName>
        <ecNumber evidence="3">3.5.1.19</ecNumber>
    </submittedName>
</protein>
<dbReference type="PATRIC" id="fig|301148.3.peg.1961"/>
<comment type="similarity">
    <text evidence="1">Belongs to the isochorismatase family.</text>
</comment>
<accession>A0A150L9Q8</accession>
<dbReference type="InterPro" id="IPR036380">
    <property type="entry name" value="Isochorismatase-like_sf"/>
</dbReference>
<dbReference type="EC" id="3.5.1.19" evidence="3"/>
<dbReference type="EMBL" id="LQYT01000133">
    <property type="protein sequence ID" value="KYD08980.1"/>
    <property type="molecule type" value="Genomic_DNA"/>
</dbReference>
<dbReference type="InterPro" id="IPR052347">
    <property type="entry name" value="Isochorismatase_Nicotinamidase"/>
</dbReference>
<evidence type="ECO:0000256" key="2">
    <source>
        <dbReference type="ARBA" id="ARBA00022801"/>
    </source>
</evidence>
<organism evidence="3 4">
    <name type="scientific">Caldibacillus debilis</name>
    <dbReference type="NCBI Taxonomy" id="301148"/>
    <lineage>
        <taxon>Bacteria</taxon>
        <taxon>Bacillati</taxon>
        <taxon>Bacillota</taxon>
        <taxon>Bacilli</taxon>
        <taxon>Bacillales</taxon>
        <taxon>Bacillaceae</taxon>
        <taxon>Caldibacillus</taxon>
    </lineage>
</organism>
<gene>
    <name evidence="3" type="ORF">B4135_3891</name>
</gene>
<dbReference type="SUPFAM" id="SSF52499">
    <property type="entry name" value="Isochorismatase-like hydrolases"/>
    <property type="match status" value="1"/>
</dbReference>
<name>A0A150L9Q8_9BACI</name>
<dbReference type="Proteomes" id="UP000075683">
    <property type="component" value="Unassembled WGS sequence"/>
</dbReference>
<evidence type="ECO:0000256" key="1">
    <source>
        <dbReference type="ARBA" id="ARBA00006336"/>
    </source>
</evidence>
<dbReference type="PANTHER" id="PTHR11080">
    <property type="entry name" value="PYRAZINAMIDASE/NICOTINAMIDASE"/>
    <property type="match status" value="1"/>
</dbReference>
<keyword evidence="2 3" id="KW-0378">Hydrolase</keyword>
<reference evidence="3 4" key="1">
    <citation type="submission" date="2016-01" db="EMBL/GenBank/DDBJ databases">
        <title>Draft Genome Sequences of Seven Thermophilic Sporeformers Isolated from Foods.</title>
        <authorList>
            <person name="Berendsen E.M."/>
            <person name="Wells-Bennik M.H."/>
            <person name="Krawcyk A.O."/>
            <person name="De Jong A."/>
            <person name="Holsappel S."/>
            <person name="Eijlander R.T."/>
            <person name="Kuipers O.P."/>
        </authorList>
    </citation>
    <scope>NUCLEOTIDE SEQUENCE [LARGE SCALE GENOMIC DNA]</scope>
    <source>
        <strain evidence="3 4">B4135</strain>
    </source>
</reference>
<dbReference type="GO" id="GO:0008936">
    <property type="term" value="F:nicotinamidase activity"/>
    <property type="evidence" value="ECO:0007669"/>
    <property type="project" value="UniProtKB-EC"/>
</dbReference>
<dbReference type="AlphaFoldDB" id="A0A150L9Q8"/>
<dbReference type="Gene3D" id="3.40.50.850">
    <property type="entry name" value="Isochorismatase-like"/>
    <property type="match status" value="1"/>
</dbReference>
<sequence length="429" mass="49310">MTTRFFTRCGFCGGEGPFAFFGIGPWQCSLLTEESFRFWPVRRCDYRAEGCRGILKTISGLCRWVKMSLKKRGAEPETASFFGEKRKMRERMAANKRGIMTEKPSSRSGKIFRKYGKIMTNLIFGGWHMKIPFEQIVSLDQIGKGGGKRTNELFSLAQKADVKPAVQDEKKVLLLLIDMQNDFMENGELAVPNSHVDVANTLRFIYRNFEKITDIAVSLDTHRVHQIFHPSWWTDRNGNHPDPFTVITARDVEEGKWLPEFEKEISVEYVKNLERSGKKQLVIWPYHCLEGTFGCALEGQLANMVYFHSLCRGSDVRRIVKGQKPTTEMYGIFKAEYDPTGARNDALLEELRKYDQIVVAGEAKSHCVLESLWQLVEYFAEKEEPASKIYCLEDCMSPIPGFEEATEEAYRRLSRDYGVHLVHSAEWSL</sequence>
<dbReference type="STRING" id="301148.B4135_3891"/>
<comment type="caution">
    <text evidence="3">The sequence shown here is derived from an EMBL/GenBank/DDBJ whole genome shotgun (WGS) entry which is preliminary data.</text>
</comment>